<evidence type="ECO:0000313" key="2">
    <source>
        <dbReference type="Proteomes" id="UP000696485"/>
    </source>
</evidence>
<reference evidence="1" key="1">
    <citation type="journal article" date="2020" name="Fungal Divers.">
        <title>Resolving the Mortierellaceae phylogeny through synthesis of multi-gene phylogenetics and phylogenomics.</title>
        <authorList>
            <person name="Vandepol N."/>
            <person name="Liber J."/>
            <person name="Desiro A."/>
            <person name="Na H."/>
            <person name="Kennedy M."/>
            <person name="Barry K."/>
            <person name="Grigoriev I.V."/>
            <person name="Miller A.N."/>
            <person name="O'Donnell K."/>
            <person name="Stajich J.E."/>
            <person name="Bonito G."/>
        </authorList>
    </citation>
    <scope>NUCLEOTIDE SEQUENCE</scope>
    <source>
        <strain evidence="1">NVP1</strain>
    </source>
</reference>
<name>A0A9P5SSE6_9FUNG</name>
<protein>
    <submittedName>
        <fullName evidence="1">Uncharacterized protein</fullName>
    </submittedName>
</protein>
<evidence type="ECO:0000313" key="1">
    <source>
        <dbReference type="EMBL" id="KAF9337479.1"/>
    </source>
</evidence>
<dbReference type="Proteomes" id="UP000696485">
    <property type="component" value="Unassembled WGS sequence"/>
</dbReference>
<organism evidence="1 2">
    <name type="scientific">Podila minutissima</name>
    <dbReference type="NCBI Taxonomy" id="64525"/>
    <lineage>
        <taxon>Eukaryota</taxon>
        <taxon>Fungi</taxon>
        <taxon>Fungi incertae sedis</taxon>
        <taxon>Mucoromycota</taxon>
        <taxon>Mortierellomycotina</taxon>
        <taxon>Mortierellomycetes</taxon>
        <taxon>Mortierellales</taxon>
        <taxon>Mortierellaceae</taxon>
        <taxon>Podila</taxon>
    </lineage>
</organism>
<proteinExistence type="predicted"/>
<gene>
    <name evidence="1" type="ORF">BG006_004506</name>
</gene>
<sequence>MPPRRPKPSSFEAARSKFDGNSKCSISVFRPLFSKINECCLKNTGGFDFDKKSTLKCRLPIGREGSMRKCVKDLGFATVVKCDY</sequence>
<dbReference type="AlphaFoldDB" id="A0A9P5SSE6"/>
<keyword evidence="2" id="KW-1185">Reference proteome</keyword>
<dbReference type="EMBL" id="JAAAUY010000025">
    <property type="protein sequence ID" value="KAF9337479.1"/>
    <property type="molecule type" value="Genomic_DNA"/>
</dbReference>
<accession>A0A9P5SSE6</accession>
<comment type="caution">
    <text evidence="1">The sequence shown here is derived from an EMBL/GenBank/DDBJ whole genome shotgun (WGS) entry which is preliminary data.</text>
</comment>